<protein>
    <recommendedName>
        <fullName evidence="3">Tyr recombinase domain-containing protein</fullName>
    </recommendedName>
</protein>
<dbReference type="Gene3D" id="1.10.443.10">
    <property type="entry name" value="Intergrase catalytic core"/>
    <property type="match status" value="1"/>
</dbReference>
<dbReference type="SUPFAM" id="SSF56349">
    <property type="entry name" value="DNA breaking-rejoining enzymes"/>
    <property type="match status" value="1"/>
</dbReference>
<keyword evidence="5" id="KW-1185">Reference proteome</keyword>
<proteinExistence type="predicted"/>
<evidence type="ECO:0000313" key="5">
    <source>
        <dbReference type="Proteomes" id="UP001174136"/>
    </source>
</evidence>
<dbReference type="SUPFAM" id="SSF47823">
    <property type="entry name" value="lambda integrase-like, N-terminal domain"/>
    <property type="match status" value="1"/>
</dbReference>
<dbReference type="AlphaFoldDB" id="A0AA47NZP0"/>
<evidence type="ECO:0000256" key="1">
    <source>
        <dbReference type="ARBA" id="ARBA00023125"/>
    </source>
</evidence>
<dbReference type="InterPro" id="IPR013762">
    <property type="entry name" value="Integrase-like_cat_sf"/>
</dbReference>
<dbReference type="EMBL" id="JAOPHQ010003744">
    <property type="protein sequence ID" value="KAK0141757.1"/>
    <property type="molecule type" value="Genomic_DNA"/>
</dbReference>
<dbReference type="PANTHER" id="PTHR35617:SF3">
    <property type="entry name" value="CORE-BINDING (CB) DOMAIN-CONTAINING PROTEIN"/>
    <property type="match status" value="1"/>
</dbReference>
<reference evidence="4" key="1">
    <citation type="journal article" date="2023" name="Front. Mar. Sci.">
        <title>A new Merluccius polli reference genome to investigate the effects of global change in West African waters.</title>
        <authorList>
            <person name="Mateo J.L."/>
            <person name="Blanco-Fernandez C."/>
            <person name="Garcia-Vazquez E."/>
            <person name="Machado-Schiaffino G."/>
        </authorList>
    </citation>
    <scope>NUCLEOTIDE SEQUENCE</scope>
    <source>
        <strain evidence="4">C29</strain>
        <tissue evidence="4">Fin</tissue>
    </source>
</reference>
<dbReference type="Gene3D" id="1.10.150.130">
    <property type="match status" value="1"/>
</dbReference>
<dbReference type="InterPro" id="IPR011010">
    <property type="entry name" value="DNA_brk_join_enz"/>
</dbReference>
<sequence>MIDKGRAFSTIKVYLAAISACHVGFGRDTAGRHPLVRRFMKGARRRLFVPKPLFPSWDLSLVLDALCQQPFEPLGEIDMKLLSLKTALLLALSTAKRVGEIQALSVHPSCLRFSPGFDKVCLIPNPSFMPKVMNPSYHCAPIELRAFHPPPFSSSEEQRLNSLCPVRALRTYIERSRSFRGADQLFVSWALSHRGKPISRQRLSHWIVDAIELAYIHKGLQPPGALRAHSTRGMATSWALFKGVSIEEVCKAADWASPHTFARFYRLDVTAPSLAHSVLRVGAV</sequence>
<comment type="caution">
    <text evidence="4">The sequence shown here is derived from an EMBL/GenBank/DDBJ whole genome shotgun (WGS) entry which is preliminary data.</text>
</comment>
<keyword evidence="1" id="KW-0238">DNA-binding</keyword>
<organism evidence="4 5">
    <name type="scientific">Merluccius polli</name>
    <name type="common">Benguela hake</name>
    <name type="synonym">Merluccius cadenati</name>
    <dbReference type="NCBI Taxonomy" id="89951"/>
    <lineage>
        <taxon>Eukaryota</taxon>
        <taxon>Metazoa</taxon>
        <taxon>Chordata</taxon>
        <taxon>Craniata</taxon>
        <taxon>Vertebrata</taxon>
        <taxon>Euteleostomi</taxon>
        <taxon>Actinopterygii</taxon>
        <taxon>Neopterygii</taxon>
        <taxon>Teleostei</taxon>
        <taxon>Neoteleostei</taxon>
        <taxon>Acanthomorphata</taxon>
        <taxon>Zeiogadaria</taxon>
        <taxon>Gadariae</taxon>
        <taxon>Gadiformes</taxon>
        <taxon>Gadoidei</taxon>
        <taxon>Merlucciidae</taxon>
        <taxon>Merluccius</taxon>
    </lineage>
</organism>
<name>A0AA47NZP0_MERPO</name>
<dbReference type="PROSITE" id="PS51898">
    <property type="entry name" value="TYR_RECOMBINASE"/>
    <property type="match status" value="1"/>
</dbReference>
<feature type="domain" description="Tyr recombinase" evidence="3">
    <location>
        <begin position="48"/>
        <end position="279"/>
    </location>
</feature>
<dbReference type="GO" id="GO:0015074">
    <property type="term" value="P:DNA integration"/>
    <property type="evidence" value="ECO:0007669"/>
    <property type="project" value="InterPro"/>
</dbReference>
<evidence type="ECO:0000259" key="3">
    <source>
        <dbReference type="PROSITE" id="PS51898"/>
    </source>
</evidence>
<dbReference type="Proteomes" id="UP001174136">
    <property type="component" value="Unassembled WGS sequence"/>
</dbReference>
<dbReference type="GO" id="GO:0003677">
    <property type="term" value="F:DNA binding"/>
    <property type="evidence" value="ECO:0007669"/>
    <property type="project" value="UniProtKB-KW"/>
</dbReference>
<accession>A0AA47NZP0</accession>
<evidence type="ECO:0000313" key="4">
    <source>
        <dbReference type="EMBL" id="KAK0141757.1"/>
    </source>
</evidence>
<gene>
    <name evidence="4" type="ORF">N1851_020581</name>
</gene>
<evidence type="ECO:0000256" key="2">
    <source>
        <dbReference type="ARBA" id="ARBA00023172"/>
    </source>
</evidence>
<dbReference type="PANTHER" id="PTHR35617">
    <property type="entry name" value="PHAGE_INTEGRASE DOMAIN-CONTAINING PROTEIN"/>
    <property type="match status" value="1"/>
</dbReference>
<keyword evidence="2" id="KW-0233">DNA recombination</keyword>
<dbReference type="GO" id="GO:0006310">
    <property type="term" value="P:DNA recombination"/>
    <property type="evidence" value="ECO:0007669"/>
    <property type="project" value="UniProtKB-KW"/>
</dbReference>
<dbReference type="InterPro" id="IPR010998">
    <property type="entry name" value="Integrase_recombinase_N"/>
</dbReference>
<dbReference type="InterPro" id="IPR002104">
    <property type="entry name" value="Integrase_catalytic"/>
</dbReference>